<dbReference type="FunFam" id="3.30.420.10:FF:000028">
    <property type="entry name" value="PAN2-PAN3 deadenylation complex catalytic subunit PAN2"/>
    <property type="match status" value="1"/>
</dbReference>
<dbReference type="InterPro" id="IPR030843">
    <property type="entry name" value="PAN2"/>
</dbReference>
<dbReference type="AlphaFoldDB" id="A0A8H5G4K3"/>
<evidence type="ECO:0000256" key="3">
    <source>
        <dbReference type="ARBA" id="ARBA00022574"/>
    </source>
</evidence>
<comment type="domain">
    <text evidence="9">The linker, or PAN3 interaction domain (PID), between the WD40 repeats and the pseudo-UCH domain mediates interaction with PAN3.</text>
</comment>
<keyword evidence="8 9" id="KW-0269">Exonuclease</keyword>
<dbReference type="CDD" id="cd06143">
    <property type="entry name" value="PAN2_exo"/>
    <property type="match status" value="1"/>
</dbReference>
<evidence type="ECO:0000256" key="2">
    <source>
        <dbReference type="ARBA" id="ARBA00022490"/>
    </source>
</evidence>
<dbReference type="InterPro" id="IPR028889">
    <property type="entry name" value="USP"/>
</dbReference>
<dbReference type="InterPro" id="IPR036322">
    <property type="entry name" value="WD40_repeat_dom_sf"/>
</dbReference>
<comment type="caution">
    <text evidence="12">The sequence shown here is derived from an EMBL/GenBank/DDBJ whole genome shotgun (WGS) entry which is preliminary data.</text>
</comment>
<dbReference type="SUPFAM" id="SSF54001">
    <property type="entry name" value="Cysteine proteinases"/>
    <property type="match status" value="1"/>
</dbReference>
<feature type="region of interest" description="Disordered" evidence="10">
    <location>
        <begin position="416"/>
        <end position="435"/>
    </location>
</feature>
<keyword evidence="4 9" id="KW-0507">mRNA processing</keyword>
<feature type="binding site" evidence="9">
    <location>
        <position position="876"/>
    </location>
    <ligand>
        <name>a divalent metal cation</name>
        <dbReference type="ChEBI" id="CHEBI:60240"/>
        <note>catalytic</note>
    </ligand>
</feature>
<dbReference type="GO" id="GO:0006397">
    <property type="term" value="P:mRNA processing"/>
    <property type="evidence" value="ECO:0007669"/>
    <property type="project" value="UniProtKB-KW"/>
</dbReference>
<keyword evidence="2 9" id="KW-0963">Cytoplasm</keyword>
<comment type="similarity">
    <text evidence="9">Belongs to the peptidase C19 family. PAN2 subfamily.</text>
</comment>
<dbReference type="InterPro" id="IPR015943">
    <property type="entry name" value="WD40/YVTN_repeat-like_dom_sf"/>
</dbReference>
<feature type="domain" description="USP" evidence="11">
    <location>
        <begin position="472"/>
        <end position="821"/>
    </location>
</feature>
<dbReference type="EMBL" id="JAACJO010000005">
    <property type="protein sequence ID" value="KAF5358242.1"/>
    <property type="molecule type" value="Genomic_DNA"/>
</dbReference>
<comment type="caution">
    <text evidence="9">Lacks conserved residue(s) required for the propagation of feature annotation.</text>
</comment>
<evidence type="ECO:0000259" key="11">
    <source>
        <dbReference type="PROSITE" id="PS50235"/>
    </source>
</evidence>
<dbReference type="GO" id="GO:0003676">
    <property type="term" value="F:nucleic acid binding"/>
    <property type="evidence" value="ECO:0007669"/>
    <property type="project" value="InterPro"/>
</dbReference>
<evidence type="ECO:0000256" key="6">
    <source>
        <dbReference type="ARBA" id="ARBA00022723"/>
    </source>
</evidence>
<sequence length="1136" mass="126279">MSTSYHPINPVSTGHPIPASITALSFDPISDILWAGANSGVVTAIYTSRGYRGVFFPVGGNLAVNKITAGDNYVRALGLASEGLGSWAKGGMNKWFYRSPTAVTTFSDAVNASHSLVLANAGLELVFLNSMTGNVVRKVPTSSVVTHLQYSPTALISGSADGYLRLHDPRTGMARAGVEHSAVKAHQCSIQGLQTTGNYIFTIGHSERQSRPFPDPLVKVYDVRTMRALPPIPFSSNPAFIHVLPKRSSSIAVVSNQGLIHIMDASNLSAPNEFYQLNITSYVTSMSISPTGTYMAFGDADSTIHLMSQAEEGSNMPFNGFDGQSIAWTDTPVAPPEIEWTDSTPLNSIGVPYFDSQLFSAWTPLFTPASANYPPPPNIPSQILGTMKINDNVAYAAMPKELKGRRNVAASVARKSNGRFRSGHPRQRDSPDNSFHDVVEEVPTTYRKVEIEYSKFGVEDFDFGFYNKTPYSGLETHILNSYTNPVVQAMHYLLPIRRLAKSHITINCLRENCLLCELGFVVRMLEDARGTNCQTSNFCKVVGALAQSVNAIELIDYGRESNDVDYAHKIQVFNRFLIDHLSTEGSSSPANPAIIKRAPLYSSEDTLTPSPVTQLMGIDGRNVVTCTSCKHTREKEGLTHIVDLMYPRKANDQPSASEFATILRNSLLRNISHKATCPVCKHLTIFTSRRYIPSRDLPSILVVNANVYNDEAWEFWQDNRNRAFLQPQVNIEGQIDGVDDPEVASYTIRAIVVQVKAKNKPSHLVSIVKVPEAEGDSEGRADLPSPWFLFNDFVVNNISEDEAMSFPGPWKVPAIIYLERSNMLSNLDFSQVPAHLDPSILYQDTSIALHRDETLIKHEPLRPDELPTPGTVVAIDAEFEESEYRSDGTTKVIRPARLSLARVSVLRGDGPQQGVPFIDDHIHTSEIIVDYLTEFSGINPGDLDPAVTRMTLTPLKVAYKKLRLLVDRGCIFVGHGLSKDFRIINIYVPPEQVIDTVDLYFLKARQRRLSLRFLSWFVLGEHIQQETHDSIEDARSALRLYDAFQSFEEQGVFDQKLEELYKEGRQYNFKPPTLSGQQINPTAAEHVPSPFAAQPAQFFNHPTPLFDPHFSQVYNVAHPMSGYPLHRSQTNRNWRK</sequence>
<dbReference type="GO" id="GO:0004535">
    <property type="term" value="F:poly(A)-specific ribonuclease activity"/>
    <property type="evidence" value="ECO:0007669"/>
    <property type="project" value="UniProtKB-UniRule"/>
</dbReference>
<keyword evidence="6 9" id="KW-0479">Metal-binding</keyword>
<name>A0A8H5G4K3_9AGAR</name>
<comment type="subunit">
    <text evidence="9">Forms a heterotrimer with an asymmetric homodimer of the regulatory subunit PAN3 to form the poly(A)-nuclease (PAN) deadenylation complex.</text>
</comment>
<evidence type="ECO:0000313" key="13">
    <source>
        <dbReference type="Proteomes" id="UP000559027"/>
    </source>
</evidence>
<dbReference type="SUPFAM" id="SSF50978">
    <property type="entry name" value="WD40 repeat-like"/>
    <property type="match status" value="1"/>
</dbReference>
<proteinExistence type="inferred from homology"/>
<dbReference type="Proteomes" id="UP000559027">
    <property type="component" value="Unassembled WGS sequence"/>
</dbReference>
<comment type="cofactor">
    <cofactor evidence="9">
        <name>a divalent metal cation</name>
        <dbReference type="ChEBI" id="CHEBI:60240"/>
    </cofactor>
    <text evidence="9">Binds 2 metal cations per subunit in the catalytic exonuclease domain.</text>
</comment>
<dbReference type="Pfam" id="PF13423">
    <property type="entry name" value="UCH_1"/>
    <property type="match status" value="1"/>
</dbReference>
<dbReference type="InterPro" id="IPR012337">
    <property type="entry name" value="RNaseH-like_sf"/>
</dbReference>
<evidence type="ECO:0000256" key="5">
    <source>
        <dbReference type="ARBA" id="ARBA00022722"/>
    </source>
</evidence>
<dbReference type="Gene3D" id="3.30.420.10">
    <property type="entry name" value="Ribonuclease H-like superfamily/Ribonuclease H"/>
    <property type="match status" value="1"/>
</dbReference>
<comment type="subcellular location">
    <subcellularLocation>
        <location evidence="1 9">Cytoplasm</location>
    </subcellularLocation>
</comment>
<keyword evidence="7 9" id="KW-0378">Hydrolase</keyword>
<keyword evidence="13" id="KW-1185">Reference proteome</keyword>
<dbReference type="InterPro" id="IPR038765">
    <property type="entry name" value="Papain-like_cys_pep_sf"/>
</dbReference>
<accession>A0A8H5G4K3</accession>
<comment type="activity regulation">
    <text evidence="9">Positively regulated by the regulatory subunit PAN3.</text>
</comment>
<dbReference type="InterPro" id="IPR050785">
    <property type="entry name" value="PAN2-PAN3_catalytic_subunit"/>
</dbReference>
<dbReference type="SMART" id="SM00320">
    <property type="entry name" value="WD40"/>
    <property type="match status" value="3"/>
</dbReference>
<dbReference type="PANTHER" id="PTHR15728:SF0">
    <property type="entry name" value="PAN2-PAN3 DEADENYLATION COMPLEX CATALYTIC SUBUNIT PAN2"/>
    <property type="match status" value="1"/>
</dbReference>
<dbReference type="Pfam" id="PF00929">
    <property type="entry name" value="RNase_T"/>
    <property type="match status" value="1"/>
</dbReference>
<dbReference type="SUPFAM" id="SSF53098">
    <property type="entry name" value="Ribonuclease H-like"/>
    <property type="match status" value="1"/>
</dbReference>
<evidence type="ECO:0000256" key="10">
    <source>
        <dbReference type="SAM" id="MobiDB-lite"/>
    </source>
</evidence>
<evidence type="ECO:0000256" key="4">
    <source>
        <dbReference type="ARBA" id="ARBA00022664"/>
    </source>
</evidence>
<dbReference type="InterPro" id="IPR001680">
    <property type="entry name" value="WD40_rpt"/>
</dbReference>
<gene>
    <name evidence="9" type="primary">PAN2</name>
    <name evidence="12" type="ORF">D9756_001666</name>
</gene>
<dbReference type="InterPro" id="IPR036397">
    <property type="entry name" value="RNaseH_sf"/>
</dbReference>
<evidence type="ECO:0000256" key="7">
    <source>
        <dbReference type="ARBA" id="ARBA00022801"/>
    </source>
</evidence>
<feature type="binding site" evidence="9">
    <location>
        <position position="980"/>
    </location>
    <ligand>
        <name>a divalent metal cation</name>
        <dbReference type="ChEBI" id="CHEBI:60240"/>
        <note>catalytic</note>
    </ligand>
</feature>
<protein>
    <recommendedName>
        <fullName evidence="9">PAN2-PAN3 deadenylation complex catalytic subunit PAN2</fullName>
        <ecNumber evidence="9">3.1.13.4</ecNumber>
    </recommendedName>
    <alternativeName>
        <fullName evidence="9">PAB1P-dependent poly(A)-specific ribonuclease</fullName>
    </alternativeName>
    <alternativeName>
        <fullName evidence="9">Poly(A)-nuclease deadenylation complex subunit 2</fullName>
        <shortName evidence="9">PAN deadenylation complex subunit 2</shortName>
    </alternativeName>
</protein>
<keyword evidence="3" id="KW-0853">WD repeat</keyword>
<dbReference type="EC" id="3.1.13.4" evidence="9"/>
<feature type="compositionally biased region" description="Basic residues" evidence="10">
    <location>
        <begin position="416"/>
        <end position="425"/>
    </location>
</feature>
<feature type="binding site" evidence="9">
    <location>
        <position position="878"/>
    </location>
    <ligand>
        <name>a divalent metal cation</name>
        <dbReference type="ChEBI" id="CHEBI:60240"/>
        <note>catalytic</note>
    </ligand>
</feature>
<dbReference type="GO" id="GO:0031251">
    <property type="term" value="C:PAN complex"/>
    <property type="evidence" value="ECO:0007669"/>
    <property type="project" value="UniProtKB-UniRule"/>
</dbReference>
<dbReference type="Gene3D" id="2.130.10.10">
    <property type="entry name" value="YVTN repeat-like/Quinoprotein amine dehydrogenase"/>
    <property type="match status" value="1"/>
</dbReference>
<feature type="binding site" evidence="9">
    <location>
        <position position="1033"/>
    </location>
    <ligand>
        <name>a divalent metal cation</name>
        <dbReference type="ChEBI" id="CHEBI:60240"/>
        <note>catalytic</note>
    </ligand>
</feature>
<comment type="function">
    <text evidence="9">Catalytic subunit of the poly(A)-nuclease (PAN) deadenylation complex, one of two cytoplasmic mRNA deadenylases involved in mRNA turnover. PAN specifically shortens poly(A) tails of RNA and the activity is stimulated by poly(A)-binding protein PAB1. PAN deadenylation is followed by rapid degradation of the shortened mRNA tails by the CCR4-NOT complex. Deadenylated mRNAs are then degraded by two alternative mechanisms, namely exosome-mediated 3'-5' exonucleolytic degradation, or deadenlyation-dependent mRNA decaping and subsequent 5'-3' exonucleolytic degradation by XRN1. May also be involved in post-transcriptional maturation of mRNA poly(A) tails.</text>
</comment>
<feature type="compositionally biased region" description="Basic and acidic residues" evidence="10">
    <location>
        <begin position="426"/>
        <end position="435"/>
    </location>
</feature>
<dbReference type="GO" id="GO:0000289">
    <property type="term" value="P:nuclear-transcribed mRNA poly(A) tail shortening"/>
    <property type="evidence" value="ECO:0007669"/>
    <property type="project" value="UniProtKB-UniRule"/>
</dbReference>
<comment type="domain">
    <text evidence="9">Contains a pseudo-UCH domain. This ubiquitin C-terminal hydrolase (UCH)-like or ubiquitin specific protease (USP)-like domain is predicted to be catalytically inactive because it lacks the active site catalytic triad characteristic of thiol proteases, with residues at the equivalent structural positions that are incompatible with catalysis, and it cannot bind ubiquitin. It functions as a structural scaffold for intra- and intermolecular interactions in the complex.</text>
</comment>
<dbReference type="InterPro" id="IPR013520">
    <property type="entry name" value="Ribonucl_H"/>
</dbReference>
<dbReference type="OrthoDB" id="16516at2759"/>
<dbReference type="PROSITE" id="PS50235">
    <property type="entry name" value="USP_3"/>
    <property type="match status" value="1"/>
</dbReference>
<dbReference type="Gene3D" id="3.90.70.10">
    <property type="entry name" value="Cysteine proteinases"/>
    <property type="match status" value="1"/>
</dbReference>
<dbReference type="GO" id="GO:0046872">
    <property type="term" value="F:metal ion binding"/>
    <property type="evidence" value="ECO:0007669"/>
    <property type="project" value="UniProtKB-KW"/>
</dbReference>
<comment type="catalytic activity">
    <reaction evidence="9">
        <text>Exonucleolytic cleavage of poly(A) to 5'-AMP.</text>
        <dbReference type="EC" id="3.1.13.4"/>
    </reaction>
</comment>
<evidence type="ECO:0000256" key="1">
    <source>
        <dbReference type="ARBA" id="ARBA00004496"/>
    </source>
</evidence>
<dbReference type="InterPro" id="IPR028881">
    <property type="entry name" value="PAN2_UCH_dom"/>
</dbReference>
<dbReference type="PANTHER" id="PTHR15728">
    <property type="entry name" value="DEADENYLATION COMPLEX CATALYTIC SUBUNIT PAN2"/>
    <property type="match status" value="1"/>
</dbReference>
<dbReference type="InterPro" id="IPR048841">
    <property type="entry name" value="PAN2_N"/>
</dbReference>
<dbReference type="Pfam" id="PF20770">
    <property type="entry name" value="PAN2_N"/>
    <property type="match status" value="1"/>
</dbReference>
<evidence type="ECO:0000256" key="9">
    <source>
        <dbReference type="HAMAP-Rule" id="MF_03182"/>
    </source>
</evidence>
<dbReference type="SMART" id="SM00479">
    <property type="entry name" value="EXOIII"/>
    <property type="match status" value="1"/>
</dbReference>
<dbReference type="GO" id="GO:0000932">
    <property type="term" value="C:P-body"/>
    <property type="evidence" value="ECO:0007669"/>
    <property type="project" value="TreeGrafter"/>
</dbReference>
<reference evidence="12 13" key="1">
    <citation type="journal article" date="2020" name="ISME J.">
        <title>Uncovering the hidden diversity of litter-decomposition mechanisms in mushroom-forming fungi.</title>
        <authorList>
            <person name="Floudas D."/>
            <person name="Bentzer J."/>
            <person name="Ahren D."/>
            <person name="Johansson T."/>
            <person name="Persson P."/>
            <person name="Tunlid A."/>
        </authorList>
    </citation>
    <scope>NUCLEOTIDE SEQUENCE [LARGE SCALE GENOMIC DNA]</scope>
    <source>
        <strain evidence="12 13">CBS 146.42</strain>
    </source>
</reference>
<organism evidence="12 13">
    <name type="scientific">Leucocoprinus leucothites</name>
    <dbReference type="NCBI Taxonomy" id="201217"/>
    <lineage>
        <taxon>Eukaryota</taxon>
        <taxon>Fungi</taxon>
        <taxon>Dikarya</taxon>
        <taxon>Basidiomycota</taxon>
        <taxon>Agaricomycotina</taxon>
        <taxon>Agaricomycetes</taxon>
        <taxon>Agaricomycetidae</taxon>
        <taxon>Agaricales</taxon>
        <taxon>Agaricineae</taxon>
        <taxon>Agaricaceae</taxon>
        <taxon>Leucocoprinus</taxon>
    </lineage>
</organism>
<evidence type="ECO:0000313" key="12">
    <source>
        <dbReference type="EMBL" id="KAF5358242.1"/>
    </source>
</evidence>
<dbReference type="HAMAP" id="MF_03182">
    <property type="entry name" value="PAN2"/>
    <property type="match status" value="1"/>
</dbReference>
<keyword evidence="5 9" id="KW-0540">Nuclease</keyword>
<evidence type="ECO:0000256" key="8">
    <source>
        <dbReference type="ARBA" id="ARBA00022839"/>
    </source>
</evidence>